<evidence type="ECO:0000259" key="3">
    <source>
        <dbReference type="SMART" id="SM00563"/>
    </source>
</evidence>
<dbReference type="GO" id="GO:0004366">
    <property type="term" value="F:glycerol-3-phosphate O-acyltransferase activity"/>
    <property type="evidence" value="ECO:0007669"/>
    <property type="project" value="TreeGrafter"/>
</dbReference>
<dbReference type="GO" id="GO:0008654">
    <property type="term" value="P:phospholipid biosynthetic process"/>
    <property type="evidence" value="ECO:0007669"/>
    <property type="project" value="TreeGrafter"/>
</dbReference>
<proteinExistence type="predicted"/>
<feature type="region of interest" description="Disordered" evidence="1">
    <location>
        <begin position="719"/>
        <end position="758"/>
    </location>
</feature>
<keyword evidence="2" id="KW-1133">Transmembrane helix</keyword>
<dbReference type="SUPFAM" id="SSF69593">
    <property type="entry name" value="Glycerol-3-phosphate (1)-acyltransferase"/>
    <property type="match status" value="1"/>
</dbReference>
<dbReference type="Proteomes" id="UP001219355">
    <property type="component" value="Chromosome 4"/>
</dbReference>
<keyword evidence="4" id="KW-0012">Acyltransferase</keyword>
<dbReference type="GO" id="GO:0016287">
    <property type="term" value="F:glycerone-phosphate O-acyltransferase activity"/>
    <property type="evidence" value="ECO:0007669"/>
    <property type="project" value="TreeGrafter"/>
</dbReference>
<dbReference type="AlphaFoldDB" id="A0AAF0ILG4"/>
<dbReference type="InterPro" id="IPR052744">
    <property type="entry name" value="GPAT/DAPAT"/>
</dbReference>
<dbReference type="PANTHER" id="PTHR31605">
    <property type="entry name" value="GLYCEROL-3-PHOSPHATE O-ACYLTRANSFERASE 1"/>
    <property type="match status" value="1"/>
</dbReference>
<accession>A0AAF0ILG4</accession>
<gene>
    <name evidence="4" type="primary">SCT1</name>
    <name evidence="4" type="ORF">PRK78_006250</name>
</gene>
<evidence type="ECO:0000256" key="1">
    <source>
        <dbReference type="SAM" id="MobiDB-lite"/>
    </source>
</evidence>
<feature type="domain" description="Phospholipid/glycerol acyltransferase" evidence="3">
    <location>
        <begin position="48"/>
        <end position="298"/>
    </location>
</feature>
<protein>
    <submittedName>
        <fullName evidence="4">Glycerol-3-phosphate/dihydroxyacetone phosphate acyltransferase</fullName>
    </submittedName>
</protein>
<keyword evidence="2" id="KW-0812">Transmembrane</keyword>
<feature type="transmembrane region" description="Helical" evidence="2">
    <location>
        <begin position="531"/>
        <end position="552"/>
    </location>
</feature>
<dbReference type="SMART" id="SM00563">
    <property type="entry name" value="PlsC"/>
    <property type="match status" value="1"/>
</dbReference>
<feature type="transmembrane region" description="Helical" evidence="2">
    <location>
        <begin position="496"/>
        <end position="519"/>
    </location>
</feature>
<dbReference type="PANTHER" id="PTHR31605:SF0">
    <property type="entry name" value="GLYCEROL-3-PHOSPHATE O-ACYLTRANSFERASE 1"/>
    <property type="match status" value="1"/>
</dbReference>
<dbReference type="EMBL" id="CP120630">
    <property type="protein sequence ID" value="WEW60762.1"/>
    <property type="molecule type" value="Genomic_DNA"/>
</dbReference>
<keyword evidence="2" id="KW-0472">Membrane</keyword>
<organism evidence="4 5">
    <name type="scientific">Emydomyces testavorans</name>
    <dbReference type="NCBI Taxonomy" id="2070801"/>
    <lineage>
        <taxon>Eukaryota</taxon>
        <taxon>Fungi</taxon>
        <taxon>Dikarya</taxon>
        <taxon>Ascomycota</taxon>
        <taxon>Pezizomycotina</taxon>
        <taxon>Eurotiomycetes</taxon>
        <taxon>Eurotiomycetidae</taxon>
        <taxon>Onygenales</taxon>
        <taxon>Nannizziopsiaceae</taxon>
        <taxon>Emydomyces</taxon>
    </lineage>
</organism>
<keyword evidence="4" id="KW-0808">Transferase</keyword>
<keyword evidence="5" id="KW-1185">Reference proteome</keyword>
<sequence length="758" mass="84929">MSKARTYRPMVAWVYDTILWMFSVLVDLFFREVHPRGSWKVPKRGAVILVAAPHANQVRYLSLNCLAWSLGSDSLILMRVMRREPHRRVAFLIAEKSFRRRFIGLLARASGAVPVSRAMDNMKPGQGTIYLPDPVSNPTLLRGIGTNFESPDFQVGGTITLPTVKGQAASTDIGEIRGPEELILKRPFKTRDALCQLTGRTDITADGKFTGETFHQNVSAFKGSKFKVAPHIDQTQVYRAVFDTLNNGGCIGIFPEGGSHDRPDLLPLKAGVALMALGALAENPDCSVKIVPCGMNYFHAHKFRSRAVIEFGNPIEVPPELVQMYQDGHRREAVGTLLNTIYQGLVAVTVTSTDYETLMLIQAARRLYNSTGKKLPLPVVVELNRRLVKGYEHYKDDPRIKEVKKAVMEYNKQLWLLGIRDHQVEYAKFSIIKVVATLIYRLIKLAVMAMGTLPGLILFAPVFVATKTISKKKSKEALAASSVKIQGRDVMATWKLLVALAFAPLLYAYYTIVLTYWTYYNRVQGYVPEWVPLWMVVLFGLVFFPSITFAALRIGEVGMDILKSLRPLVLSLNPTSANTLHKLRIRREELSEKVTQLVNTFGPELYPDFDSTRIVADPFKEHLLPDDSVSKARARADGEPSDFKRIHGEMGHSGVEGQLPRNESFHDLANFGFFSTRPPSRDSHSRTSSSGGLMGSSGLPVQALTTLDSKESFDEVTKRIRGAMRERGRQRRKSEDSGWSMASSRSESPVRMENRKYK</sequence>
<feature type="region of interest" description="Disordered" evidence="1">
    <location>
        <begin position="673"/>
        <end position="699"/>
    </location>
</feature>
<feature type="compositionally biased region" description="Basic and acidic residues" evidence="1">
    <location>
        <begin position="748"/>
        <end position="758"/>
    </location>
</feature>
<feature type="transmembrane region" description="Helical" evidence="2">
    <location>
        <begin position="438"/>
        <end position="465"/>
    </location>
</feature>
<feature type="compositionally biased region" description="Low complexity" evidence="1">
    <location>
        <begin position="686"/>
        <end position="699"/>
    </location>
</feature>
<name>A0AAF0ILG4_9EURO</name>
<evidence type="ECO:0000313" key="5">
    <source>
        <dbReference type="Proteomes" id="UP001219355"/>
    </source>
</evidence>
<evidence type="ECO:0000313" key="4">
    <source>
        <dbReference type="EMBL" id="WEW60762.1"/>
    </source>
</evidence>
<reference evidence="4" key="1">
    <citation type="submission" date="2023-03" db="EMBL/GenBank/DDBJ databases">
        <title>Emydomyces testavorans Genome Sequence.</title>
        <authorList>
            <person name="Hoyer L."/>
        </authorList>
    </citation>
    <scope>NUCLEOTIDE SEQUENCE</scope>
    <source>
        <strain evidence="4">16-2883</strain>
    </source>
</reference>
<dbReference type="InterPro" id="IPR002123">
    <property type="entry name" value="Plipid/glycerol_acylTrfase"/>
</dbReference>
<evidence type="ECO:0000256" key="2">
    <source>
        <dbReference type="SAM" id="Phobius"/>
    </source>
</evidence>